<gene>
    <name evidence="2" type="ORF">BDP27DRAFT_1333036</name>
</gene>
<evidence type="ECO:0000313" key="3">
    <source>
        <dbReference type="Proteomes" id="UP000772434"/>
    </source>
</evidence>
<keyword evidence="3" id="KW-1185">Reference proteome</keyword>
<evidence type="ECO:0000313" key="2">
    <source>
        <dbReference type="EMBL" id="KAF9064734.1"/>
    </source>
</evidence>
<dbReference type="EMBL" id="JADNRY010000116">
    <property type="protein sequence ID" value="KAF9064734.1"/>
    <property type="molecule type" value="Genomic_DNA"/>
</dbReference>
<comment type="caution">
    <text evidence="2">The sequence shown here is derived from an EMBL/GenBank/DDBJ whole genome shotgun (WGS) entry which is preliminary data.</text>
</comment>
<dbReference type="AlphaFoldDB" id="A0A9P5PK68"/>
<sequence>MPLFAKHLESLVIQATNKEIEYRWLMLPKGYPPLLFPLLRVLQYELLEPILRFVTAHWKFPVLDTLATFIVPRDQTNKNIIYIHTDEDKDKEYIEASVGFLNAHGKRLKTLLLDWPKGPFDTTAAQEAIAALSHLRHLIIPPFLDICAPQVHWLDCFRKNDGVPNERLVLYSDHDRNIRFPNLQSYRVLDSELVRKLPLLPTLLPPTTEECRFTFPGVDIRCDTSALWGWSTLARDKDELDYSSGGSDWEVASDSDSSGESGLDDEDYSWGEEEELNALMYIR</sequence>
<reference evidence="2" key="1">
    <citation type="submission" date="2020-11" db="EMBL/GenBank/DDBJ databases">
        <authorList>
            <consortium name="DOE Joint Genome Institute"/>
            <person name="Ahrendt S."/>
            <person name="Riley R."/>
            <person name="Andreopoulos W."/>
            <person name="Labutti K."/>
            <person name="Pangilinan J."/>
            <person name="Ruiz-Duenas F.J."/>
            <person name="Barrasa J.M."/>
            <person name="Sanchez-Garcia M."/>
            <person name="Camarero S."/>
            <person name="Miyauchi S."/>
            <person name="Serrano A."/>
            <person name="Linde D."/>
            <person name="Babiker R."/>
            <person name="Drula E."/>
            <person name="Ayuso-Fernandez I."/>
            <person name="Pacheco R."/>
            <person name="Padilla G."/>
            <person name="Ferreira P."/>
            <person name="Barriuso J."/>
            <person name="Kellner H."/>
            <person name="Castanera R."/>
            <person name="Alfaro M."/>
            <person name="Ramirez L."/>
            <person name="Pisabarro A.G."/>
            <person name="Kuo A."/>
            <person name="Tritt A."/>
            <person name="Lipzen A."/>
            <person name="He G."/>
            <person name="Yan M."/>
            <person name="Ng V."/>
            <person name="Cullen D."/>
            <person name="Martin F."/>
            <person name="Rosso M.-N."/>
            <person name="Henrissat B."/>
            <person name="Hibbett D."/>
            <person name="Martinez A.T."/>
            <person name="Grigoriev I.V."/>
        </authorList>
    </citation>
    <scope>NUCLEOTIDE SEQUENCE</scope>
    <source>
        <strain evidence="2">AH 40177</strain>
    </source>
</reference>
<evidence type="ECO:0000256" key="1">
    <source>
        <dbReference type="SAM" id="MobiDB-lite"/>
    </source>
</evidence>
<feature type="region of interest" description="Disordered" evidence="1">
    <location>
        <begin position="243"/>
        <end position="269"/>
    </location>
</feature>
<accession>A0A9P5PK68</accession>
<dbReference type="Proteomes" id="UP000772434">
    <property type="component" value="Unassembled WGS sequence"/>
</dbReference>
<dbReference type="OrthoDB" id="3118773at2759"/>
<protein>
    <submittedName>
        <fullName evidence="2">Uncharacterized protein</fullName>
    </submittedName>
</protein>
<proteinExistence type="predicted"/>
<name>A0A9P5PK68_9AGAR</name>
<organism evidence="2 3">
    <name type="scientific">Rhodocollybia butyracea</name>
    <dbReference type="NCBI Taxonomy" id="206335"/>
    <lineage>
        <taxon>Eukaryota</taxon>
        <taxon>Fungi</taxon>
        <taxon>Dikarya</taxon>
        <taxon>Basidiomycota</taxon>
        <taxon>Agaricomycotina</taxon>
        <taxon>Agaricomycetes</taxon>
        <taxon>Agaricomycetidae</taxon>
        <taxon>Agaricales</taxon>
        <taxon>Marasmiineae</taxon>
        <taxon>Omphalotaceae</taxon>
        <taxon>Rhodocollybia</taxon>
    </lineage>
</organism>